<dbReference type="Proteomes" id="UP000188318">
    <property type="component" value="Unassembled WGS sequence"/>
</dbReference>
<feature type="signal peptide" evidence="1">
    <location>
        <begin position="1"/>
        <end position="19"/>
    </location>
</feature>
<dbReference type="OrthoDB" id="4497130at2759"/>
<dbReference type="VEuPathDB" id="FungiDB:ASPCADRAFT_405452"/>
<sequence length="127" mass="13515">MQFLFFLATALSLGAGTLASPAPAPRSLDTRTYHWHGCAAGIECHSDDDCRMNSDCTQTAQGNPDNVHCGQANYPFACWAILSLEAYFLTCGSGSGSGSIFLLSITSWMAVVASDGHEMESPRGTME</sequence>
<accession>A0A1R3RMP6</accession>
<proteinExistence type="predicted"/>
<organism evidence="2 3">
    <name type="scientific">Aspergillus carbonarius (strain ITEM 5010)</name>
    <dbReference type="NCBI Taxonomy" id="602072"/>
    <lineage>
        <taxon>Eukaryota</taxon>
        <taxon>Fungi</taxon>
        <taxon>Dikarya</taxon>
        <taxon>Ascomycota</taxon>
        <taxon>Pezizomycotina</taxon>
        <taxon>Eurotiomycetes</taxon>
        <taxon>Eurotiomycetidae</taxon>
        <taxon>Eurotiales</taxon>
        <taxon>Aspergillaceae</taxon>
        <taxon>Aspergillus</taxon>
        <taxon>Aspergillus subgen. Circumdati</taxon>
    </lineage>
</organism>
<reference evidence="3" key="1">
    <citation type="journal article" date="2017" name="Genome Biol.">
        <title>Comparative genomics reveals high biological diversity and specific adaptations in the industrially and medically important fungal genus Aspergillus.</title>
        <authorList>
            <person name="de Vries R.P."/>
            <person name="Riley R."/>
            <person name="Wiebenga A."/>
            <person name="Aguilar-Osorio G."/>
            <person name="Amillis S."/>
            <person name="Uchima C.A."/>
            <person name="Anderluh G."/>
            <person name="Asadollahi M."/>
            <person name="Askin M."/>
            <person name="Barry K."/>
            <person name="Battaglia E."/>
            <person name="Bayram O."/>
            <person name="Benocci T."/>
            <person name="Braus-Stromeyer S.A."/>
            <person name="Caldana C."/>
            <person name="Canovas D."/>
            <person name="Cerqueira G.C."/>
            <person name="Chen F."/>
            <person name="Chen W."/>
            <person name="Choi C."/>
            <person name="Clum A."/>
            <person name="Dos Santos R.A."/>
            <person name="Damasio A.R."/>
            <person name="Diallinas G."/>
            <person name="Emri T."/>
            <person name="Fekete E."/>
            <person name="Flipphi M."/>
            <person name="Freyberg S."/>
            <person name="Gallo A."/>
            <person name="Gournas C."/>
            <person name="Habgood R."/>
            <person name="Hainaut M."/>
            <person name="Harispe M.L."/>
            <person name="Henrissat B."/>
            <person name="Hilden K.S."/>
            <person name="Hope R."/>
            <person name="Hossain A."/>
            <person name="Karabika E."/>
            <person name="Karaffa L."/>
            <person name="Karanyi Z."/>
            <person name="Krasevec N."/>
            <person name="Kuo A."/>
            <person name="Kusch H."/>
            <person name="LaButti K."/>
            <person name="Lagendijk E.L."/>
            <person name="Lapidus A."/>
            <person name="Levasseur A."/>
            <person name="Lindquist E."/>
            <person name="Lipzen A."/>
            <person name="Logrieco A.F."/>
            <person name="MacCabe A."/>
            <person name="Maekelae M.R."/>
            <person name="Malavazi I."/>
            <person name="Melin P."/>
            <person name="Meyer V."/>
            <person name="Mielnichuk N."/>
            <person name="Miskei M."/>
            <person name="Molnar A.P."/>
            <person name="Mule G."/>
            <person name="Ngan C.Y."/>
            <person name="Orejas M."/>
            <person name="Orosz E."/>
            <person name="Ouedraogo J.P."/>
            <person name="Overkamp K.M."/>
            <person name="Park H.-S."/>
            <person name="Perrone G."/>
            <person name="Piumi F."/>
            <person name="Punt P.J."/>
            <person name="Ram A.F."/>
            <person name="Ramon A."/>
            <person name="Rauscher S."/>
            <person name="Record E."/>
            <person name="Riano-Pachon D.M."/>
            <person name="Robert V."/>
            <person name="Roehrig J."/>
            <person name="Ruller R."/>
            <person name="Salamov A."/>
            <person name="Salih N.S."/>
            <person name="Samson R.A."/>
            <person name="Sandor E."/>
            <person name="Sanguinetti M."/>
            <person name="Schuetze T."/>
            <person name="Sepcic K."/>
            <person name="Shelest E."/>
            <person name="Sherlock G."/>
            <person name="Sophianopoulou V."/>
            <person name="Squina F.M."/>
            <person name="Sun H."/>
            <person name="Susca A."/>
            <person name="Todd R.B."/>
            <person name="Tsang A."/>
            <person name="Unkles S.E."/>
            <person name="van de Wiele N."/>
            <person name="van Rossen-Uffink D."/>
            <person name="Oliveira J.V."/>
            <person name="Vesth T.C."/>
            <person name="Visser J."/>
            <person name="Yu J.-H."/>
            <person name="Zhou M."/>
            <person name="Andersen M.R."/>
            <person name="Archer D.B."/>
            <person name="Baker S.E."/>
            <person name="Benoit I."/>
            <person name="Brakhage A.A."/>
            <person name="Braus G.H."/>
            <person name="Fischer R."/>
            <person name="Frisvad J.C."/>
            <person name="Goldman G.H."/>
            <person name="Houbraken J."/>
            <person name="Oakley B."/>
            <person name="Pocsi I."/>
            <person name="Scazzocchio C."/>
            <person name="Seiboth B."/>
            <person name="vanKuyk P.A."/>
            <person name="Wortman J."/>
            <person name="Dyer P.S."/>
            <person name="Grigoriev I.V."/>
        </authorList>
    </citation>
    <scope>NUCLEOTIDE SEQUENCE [LARGE SCALE GENOMIC DNA]</scope>
    <source>
        <strain evidence="3">ITEM 5010</strain>
    </source>
</reference>
<feature type="chain" id="PRO_5013340193" description="Extracellular membrane protein CFEM domain-containing protein" evidence="1">
    <location>
        <begin position="20"/>
        <end position="127"/>
    </location>
</feature>
<dbReference type="AlphaFoldDB" id="A0A1R3RMP6"/>
<gene>
    <name evidence="2" type="ORF">ASPCADRAFT_405452</name>
</gene>
<evidence type="ECO:0000313" key="3">
    <source>
        <dbReference type="Proteomes" id="UP000188318"/>
    </source>
</evidence>
<keyword evidence="1" id="KW-0732">Signal</keyword>
<evidence type="ECO:0000256" key="1">
    <source>
        <dbReference type="SAM" id="SignalP"/>
    </source>
</evidence>
<protein>
    <recommendedName>
        <fullName evidence="4">Extracellular membrane protein CFEM domain-containing protein</fullName>
    </recommendedName>
</protein>
<evidence type="ECO:0000313" key="2">
    <source>
        <dbReference type="EMBL" id="OOF95740.1"/>
    </source>
</evidence>
<evidence type="ECO:0008006" key="4">
    <source>
        <dbReference type="Google" id="ProtNLM"/>
    </source>
</evidence>
<name>A0A1R3RMP6_ASPC5</name>
<dbReference type="EMBL" id="KV907499">
    <property type="protein sequence ID" value="OOF95740.1"/>
    <property type="molecule type" value="Genomic_DNA"/>
</dbReference>
<keyword evidence="3" id="KW-1185">Reference proteome</keyword>